<dbReference type="Gene3D" id="3.40.630.30">
    <property type="match status" value="1"/>
</dbReference>
<proteinExistence type="predicted"/>
<accession>A0A9D1LQI2</accession>
<sequence>MPRMLGKRIMLREFEQCDLEPMRRWVTDPDTTRYLSDTFTVPQTYDQTAHFLDGLLAGTNPGVHLVIADLMSGDYIGQCDLMKITSYSRKASLAIVIGPEHQGQGYGTEAIGLLLELAFNHLNLNRVQLRVHSDNARALRCYEKCGFVREGVLRKDMFTDGKYCDSVIMGILHEDWERTRPGQDT</sequence>
<dbReference type="PANTHER" id="PTHR43415:SF3">
    <property type="entry name" value="GNAT-FAMILY ACETYLTRANSFERASE"/>
    <property type="match status" value="1"/>
</dbReference>
<name>A0A9D1LQI2_9FIRM</name>
<dbReference type="Proteomes" id="UP000824123">
    <property type="component" value="Unassembled WGS sequence"/>
</dbReference>
<dbReference type="GO" id="GO:0016747">
    <property type="term" value="F:acyltransferase activity, transferring groups other than amino-acyl groups"/>
    <property type="evidence" value="ECO:0007669"/>
    <property type="project" value="InterPro"/>
</dbReference>
<evidence type="ECO:0000313" key="3">
    <source>
        <dbReference type="Proteomes" id="UP000824123"/>
    </source>
</evidence>
<dbReference type="SUPFAM" id="SSF55729">
    <property type="entry name" value="Acyl-CoA N-acyltransferases (Nat)"/>
    <property type="match status" value="1"/>
</dbReference>
<gene>
    <name evidence="2" type="ORF">IAC59_02850</name>
</gene>
<dbReference type="InterPro" id="IPR000182">
    <property type="entry name" value="GNAT_dom"/>
</dbReference>
<dbReference type="CDD" id="cd04301">
    <property type="entry name" value="NAT_SF"/>
    <property type="match status" value="1"/>
</dbReference>
<dbReference type="InterPro" id="IPR016181">
    <property type="entry name" value="Acyl_CoA_acyltransferase"/>
</dbReference>
<reference evidence="2" key="2">
    <citation type="journal article" date="2021" name="PeerJ">
        <title>Extensive microbial diversity within the chicken gut microbiome revealed by metagenomics and culture.</title>
        <authorList>
            <person name="Gilroy R."/>
            <person name="Ravi A."/>
            <person name="Getino M."/>
            <person name="Pursley I."/>
            <person name="Horton D.L."/>
            <person name="Alikhan N.F."/>
            <person name="Baker D."/>
            <person name="Gharbi K."/>
            <person name="Hall N."/>
            <person name="Watson M."/>
            <person name="Adriaenssens E.M."/>
            <person name="Foster-Nyarko E."/>
            <person name="Jarju S."/>
            <person name="Secka A."/>
            <person name="Antonio M."/>
            <person name="Oren A."/>
            <person name="Chaudhuri R.R."/>
            <person name="La Ragione R."/>
            <person name="Hildebrand F."/>
            <person name="Pallen M.J."/>
        </authorList>
    </citation>
    <scope>NUCLEOTIDE SEQUENCE</scope>
    <source>
        <strain evidence="2">ChiSxjej2B14-8506</strain>
    </source>
</reference>
<dbReference type="PANTHER" id="PTHR43415">
    <property type="entry name" value="SPERMIDINE N(1)-ACETYLTRANSFERASE"/>
    <property type="match status" value="1"/>
</dbReference>
<organism evidence="2 3">
    <name type="scientific">Candidatus Fimadaptatus faecigallinarum</name>
    <dbReference type="NCBI Taxonomy" id="2840814"/>
    <lineage>
        <taxon>Bacteria</taxon>
        <taxon>Bacillati</taxon>
        <taxon>Bacillota</taxon>
        <taxon>Clostridia</taxon>
        <taxon>Eubacteriales</taxon>
        <taxon>Candidatus Fimadaptatus</taxon>
    </lineage>
</organism>
<evidence type="ECO:0000313" key="2">
    <source>
        <dbReference type="EMBL" id="HIU46179.1"/>
    </source>
</evidence>
<feature type="domain" description="N-acetyltransferase" evidence="1">
    <location>
        <begin position="9"/>
        <end position="174"/>
    </location>
</feature>
<protein>
    <submittedName>
        <fullName evidence="2">GNAT family N-acetyltransferase</fullName>
    </submittedName>
</protein>
<dbReference type="PROSITE" id="PS51186">
    <property type="entry name" value="GNAT"/>
    <property type="match status" value="1"/>
</dbReference>
<reference evidence="2" key="1">
    <citation type="submission" date="2020-10" db="EMBL/GenBank/DDBJ databases">
        <authorList>
            <person name="Gilroy R."/>
        </authorList>
    </citation>
    <scope>NUCLEOTIDE SEQUENCE</scope>
    <source>
        <strain evidence="2">ChiSxjej2B14-8506</strain>
    </source>
</reference>
<comment type="caution">
    <text evidence="2">The sequence shown here is derived from an EMBL/GenBank/DDBJ whole genome shotgun (WGS) entry which is preliminary data.</text>
</comment>
<dbReference type="AlphaFoldDB" id="A0A9D1LQI2"/>
<dbReference type="EMBL" id="DVNK01000024">
    <property type="protein sequence ID" value="HIU46179.1"/>
    <property type="molecule type" value="Genomic_DNA"/>
</dbReference>
<dbReference type="Pfam" id="PF13302">
    <property type="entry name" value="Acetyltransf_3"/>
    <property type="match status" value="1"/>
</dbReference>
<evidence type="ECO:0000259" key="1">
    <source>
        <dbReference type="PROSITE" id="PS51186"/>
    </source>
</evidence>